<evidence type="ECO:0000313" key="2">
    <source>
        <dbReference type="EMBL" id="GAA5078614.1"/>
    </source>
</evidence>
<evidence type="ECO:0000259" key="1">
    <source>
        <dbReference type="Pfam" id="PF16823"/>
    </source>
</evidence>
<gene>
    <name evidence="2" type="ORF">GCM10025759_25900</name>
</gene>
<dbReference type="InterPro" id="IPR031800">
    <property type="entry name" value="PilZ_atypical"/>
</dbReference>
<evidence type="ECO:0000313" key="3">
    <source>
        <dbReference type="Proteomes" id="UP001501083"/>
    </source>
</evidence>
<organism evidence="2 3">
    <name type="scientific">Lysobacter panacisoli</name>
    <dbReference type="NCBI Taxonomy" id="1255263"/>
    <lineage>
        <taxon>Bacteria</taxon>
        <taxon>Pseudomonadati</taxon>
        <taxon>Pseudomonadota</taxon>
        <taxon>Gammaproteobacteria</taxon>
        <taxon>Lysobacterales</taxon>
        <taxon>Lysobacteraceae</taxon>
        <taxon>Lysobacter</taxon>
    </lineage>
</organism>
<dbReference type="EMBL" id="BAABKY010000002">
    <property type="protein sequence ID" value="GAA5078614.1"/>
    <property type="molecule type" value="Genomic_DNA"/>
</dbReference>
<proteinExistence type="predicted"/>
<dbReference type="Proteomes" id="UP001501083">
    <property type="component" value="Unassembled WGS sequence"/>
</dbReference>
<protein>
    <recommendedName>
        <fullName evidence="1">Cyclic di-GMP receptor atypical PilZ domain-containing protein</fullName>
    </recommendedName>
</protein>
<keyword evidence="3" id="KW-1185">Reference proteome</keyword>
<dbReference type="RefSeq" id="WP_158984534.1">
    <property type="nucleotide sequence ID" value="NZ_BAABKY010000002.1"/>
</dbReference>
<sequence length="186" mass="20589">MTPAAADATLFDEVLVHEDRRAAVFVPGAPDAGARQAASVRAEMLLVALAHSEGVRNEDSDEHIETSSALQRVEAKLDLLLGLFGVLLRERGHVPDPVRLRWSTRGARLDVYAPEPQPAIGTPGLLRLQPADWLPDCIDLSARVIASEPGRLWLQFEPVAPPLADAVERHLFRLHRRQIAESRRQR</sequence>
<dbReference type="Pfam" id="PF16823">
    <property type="entry name" value="tPilZ"/>
    <property type="match status" value="1"/>
</dbReference>
<feature type="domain" description="Cyclic di-GMP receptor atypical PilZ" evidence="1">
    <location>
        <begin position="46"/>
        <end position="184"/>
    </location>
</feature>
<accession>A0ABP9LHG0</accession>
<name>A0ABP9LHG0_9GAMM</name>
<reference evidence="3" key="1">
    <citation type="journal article" date="2019" name="Int. J. Syst. Evol. Microbiol.">
        <title>The Global Catalogue of Microorganisms (GCM) 10K type strain sequencing project: providing services to taxonomists for standard genome sequencing and annotation.</title>
        <authorList>
            <consortium name="The Broad Institute Genomics Platform"/>
            <consortium name="The Broad Institute Genome Sequencing Center for Infectious Disease"/>
            <person name="Wu L."/>
            <person name="Ma J."/>
        </authorList>
    </citation>
    <scope>NUCLEOTIDE SEQUENCE [LARGE SCALE GENOMIC DNA]</scope>
    <source>
        <strain evidence="3">JCM 19212</strain>
    </source>
</reference>
<comment type="caution">
    <text evidence="2">The sequence shown here is derived from an EMBL/GenBank/DDBJ whole genome shotgun (WGS) entry which is preliminary data.</text>
</comment>